<feature type="binding site" evidence="20">
    <location>
        <position position="506"/>
    </location>
    <ligand>
        <name>ATP</name>
        <dbReference type="ChEBI" id="CHEBI:30616"/>
    </ligand>
</feature>
<evidence type="ECO:0000256" key="7">
    <source>
        <dbReference type="ARBA" id="ARBA00022729"/>
    </source>
</evidence>
<evidence type="ECO:0000256" key="21">
    <source>
        <dbReference type="SAM" id="MobiDB-lite"/>
    </source>
</evidence>
<evidence type="ECO:0000256" key="8">
    <source>
        <dbReference type="ARBA" id="ARBA00022741"/>
    </source>
</evidence>
<evidence type="ECO:0000256" key="13">
    <source>
        <dbReference type="ARBA" id="ARBA00022989"/>
    </source>
</evidence>
<keyword evidence="14" id="KW-0346">Stress response</keyword>
<evidence type="ECO:0000256" key="2">
    <source>
        <dbReference type="ARBA" id="ARBA00012513"/>
    </source>
</evidence>
<evidence type="ECO:0000259" key="22">
    <source>
        <dbReference type="PROSITE" id="PS50011"/>
    </source>
</evidence>
<evidence type="ECO:0000256" key="10">
    <source>
        <dbReference type="ARBA" id="ARBA00022824"/>
    </source>
</evidence>
<dbReference type="EC" id="2.7.11.1" evidence="2"/>
<keyword evidence="9" id="KW-0418">Kinase</keyword>
<evidence type="ECO:0000256" key="6">
    <source>
        <dbReference type="ARBA" id="ARBA00022692"/>
    </source>
</evidence>
<feature type="region of interest" description="Disordered" evidence="21">
    <location>
        <begin position="571"/>
        <end position="593"/>
    </location>
</feature>
<evidence type="ECO:0000256" key="3">
    <source>
        <dbReference type="ARBA" id="ARBA00022527"/>
    </source>
</evidence>
<dbReference type="InterPro" id="IPR000719">
    <property type="entry name" value="Prot_kinase_dom"/>
</dbReference>
<dbReference type="InterPro" id="IPR008271">
    <property type="entry name" value="Ser/Thr_kinase_AS"/>
</dbReference>
<evidence type="ECO:0000256" key="17">
    <source>
        <dbReference type="ARBA" id="ARBA00023230"/>
    </source>
</evidence>
<dbReference type="Gene3D" id="2.130.10.10">
    <property type="entry name" value="YVTN repeat-like/Quinoprotein amine dehydrogenase"/>
    <property type="match status" value="1"/>
</dbReference>
<dbReference type="GO" id="GO:0004694">
    <property type="term" value="F:eukaryotic translation initiation factor 2alpha kinase activity"/>
    <property type="evidence" value="ECO:0007669"/>
    <property type="project" value="TreeGrafter"/>
</dbReference>
<evidence type="ECO:0000256" key="9">
    <source>
        <dbReference type="ARBA" id="ARBA00022777"/>
    </source>
</evidence>
<dbReference type="GO" id="GO:0005524">
    <property type="term" value="F:ATP binding"/>
    <property type="evidence" value="ECO:0007669"/>
    <property type="project" value="UniProtKB-UniRule"/>
</dbReference>
<dbReference type="InterPro" id="IPR050339">
    <property type="entry name" value="CC_SR_Kinase"/>
</dbReference>
<dbReference type="SMART" id="SM00220">
    <property type="entry name" value="S_TKc"/>
    <property type="match status" value="1"/>
</dbReference>
<dbReference type="Gene3D" id="3.30.200.20">
    <property type="entry name" value="Phosphorylase Kinase, domain 1"/>
    <property type="match status" value="1"/>
</dbReference>
<evidence type="ECO:0000256" key="12">
    <source>
        <dbReference type="ARBA" id="ARBA00022845"/>
    </source>
</evidence>
<evidence type="ECO:0000256" key="11">
    <source>
        <dbReference type="ARBA" id="ARBA00022840"/>
    </source>
</evidence>
<dbReference type="SMART" id="SM00564">
    <property type="entry name" value="PQQ"/>
    <property type="match status" value="3"/>
</dbReference>
<name>A0AAU9UFB3_EUPED</name>
<keyword evidence="24" id="KW-1185">Reference proteome</keyword>
<keyword evidence="12" id="KW-0810">Translation regulation</keyword>
<dbReference type="InterPro" id="IPR002372">
    <property type="entry name" value="PQQ_rpt_dom"/>
</dbReference>
<evidence type="ECO:0000256" key="1">
    <source>
        <dbReference type="ARBA" id="ARBA00004115"/>
    </source>
</evidence>
<dbReference type="GO" id="GO:0005789">
    <property type="term" value="C:endoplasmic reticulum membrane"/>
    <property type="evidence" value="ECO:0007669"/>
    <property type="project" value="UniProtKB-SubCell"/>
</dbReference>
<keyword evidence="13" id="KW-1133">Transmembrane helix</keyword>
<keyword evidence="11 20" id="KW-0067">ATP-binding</keyword>
<keyword evidence="4" id="KW-0597">Phosphoprotein</keyword>
<feature type="compositionally biased region" description="Low complexity" evidence="21">
    <location>
        <begin position="575"/>
        <end position="585"/>
    </location>
</feature>
<reference evidence="23" key="1">
    <citation type="submission" date="2022-03" db="EMBL/GenBank/DDBJ databases">
        <authorList>
            <person name="Tunstrom K."/>
        </authorList>
    </citation>
    <scope>NUCLEOTIDE SEQUENCE</scope>
</reference>
<dbReference type="Pfam" id="PF13360">
    <property type="entry name" value="PQQ_2"/>
    <property type="match status" value="1"/>
</dbReference>
<gene>
    <name evidence="23" type="ORF">EEDITHA_LOCUS10923</name>
</gene>
<dbReference type="InterPro" id="IPR015943">
    <property type="entry name" value="WD40/YVTN_repeat-like_dom_sf"/>
</dbReference>
<comment type="subcellular location">
    <subcellularLocation>
        <location evidence="1">Endoplasmic reticulum membrane</location>
        <topology evidence="1">Single-pass type I membrane protein</topology>
    </subcellularLocation>
</comment>
<keyword evidence="5" id="KW-0808">Transferase</keyword>
<dbReference type="AlphaFoldDB" id="A0AAU9UFB3"/>
<keyword evidence="10" id="KW-0256">Endoplasmic reticulum</keyword>
<dbReference type="InterPro" id="IPR011009">
    <property type="entry name" value="Kinase-like_dom_sf"/>
</dbReference>
<protein>
    <recommendedName>
        <fullName evidence="2">non-specific serine/threonine protein kinase</fullName>
        <ecNumber evidence="2">2.7.11.1</ecNumber>
    </recommendedName>
    <alternativeName>
        <fullName evidence="19">PRKR-like endoplasmic reticulum kinase</fullName>
    </alternativeName>
</protein>
<evidence type="ECO:0000256" key="4">
    <source>
        <dbReference type="ARBA" id="ARBA00022553"/>
    </source>
</evidence>
<accession>A0AAU9UFB3</accession>
<dbReference type="InterPro" id="IPR018391">
    <property type="entry name" value="PQQ_b-propeller_rpt"/>
</dbReference>
<evidence type="ECO:0000256" key="16">
    <source>
        <dbReference type="ARBA" id="ARBA00023180"/>
    </source>
</evidence>
<evidence type="ECO:0000256" key="19">
    <source>
        <dbReference type="ARBA" id="ARBA00041500"/>
    </source>
</evidence>
<dbReference type="SUPFAM" id="SSF56112">
    <property type="entry name" value="Protein kinase-like (PK-like)"/>
    <property type="match status" value="1"/>
</dbReference>
<dbReference type="GO" id="GO:0005634">
    <property type="term" value="C:nucleus"/>
    <property type="evidence" value="ECO:0007669"/>
    <property type="project" value="TreeGrafter"/>
</dbReference>
<keyword evidence="16" id="KW-0325">Glycoprotein</keyword>
<evidence type="ECO:0000256" key="20">
    <source>
        <dbReference type="PROSITE-ProRule" id="PRU10141"/>
    </source>
</evidence>
<dbReference type="InterPro" id="IPR017441">
    <property type="entry name" value="Protein_kinase_ATP_BS"/>
</dbReference>
<evidence type="ECO:0000256" key="14">
    <source>
        <dbReference type="ARBA" id="ARBA00023016"/>
    </source>
</evidence>
<feature type="compositionally biased region" description="Polar residues" evidence="21">
    <location>
        <begin position="660"/>
        <end position="686"/>
    </location>
</feature>
<dbReference type="PROSITE" id="PS00108">
    <property type="entry name" value="PROTEIN_KINASE_ST"/>
    <property type="match status" value="1"/>
</dbReference>
<feature type="domain" description="Protein kinase" evidence="22">
    <location>
        <begin position="477"/>
        <end position="963"/>
    </location>
</feature>
<dbReference type="EMBL" id="CAKOGL010000015">
    <property type="protein sequence ID" value="CAH2095480.1"/>
    <property type="molecule type" value="Genomic_DNA"/>
</dbReference>
<evidence type="ECO:0000313" key="23">
    <source>
        <dbReference type="EMBL" id="CAH2095480.1"/>
    </source>
</evidence>
<evidence type="ECO:0000256" key="18">
    <source>
        <dbReference type="ARBA" id="ARBA00037982"/>
    </source>
</evidence>
<dbReference type="GO" id="GO:0034976">
    <property type="term" value="P:response to endoplasmic reticulum stress"/>
    <property type="evidence" value="ECO:0007669"/>
    <property type="project" value="UniProtKB-ARBA"/>
</dbReference>
<evidence type="ECO:0000256" key="5">
    <source>
        <dbReference type="ARBA" id="ARBA00022679"/>
    </source>
</evidence>
<dbReference type="PANTHER" id="PTHR11042:SF91">
    <property type="entry name" value="EUKARYOTIC TRANSLATION INITIATION FACTOR 2-ALPHA KINASE"/>
    <property type="match status" value="1"/>
</dbReference>
<dbReference type="PANTHER" id="PTHR11042">
    <property type="entry name" value="EUKARYOTIC TRANSLATION INITIATION FACTOR 2-ALPHA KINASE EIF2-ALPHA KINASE -RELATED"/>
    <property type="match status" value="1"/>
</dbReference>
<organism evidence="23 24">
    <name type="scientific">Euphydryas editha</name>
    <name type="common">Edith's checkerspot</name>
    <dbReference type="NCBI Taxonomy" id="104508"/>
    <lineage>
        <taxon>Eukaryota</taxon>
        <taxon>Metazoa</taxon>
        <taxon>Ecdysozoa</taxon>
        <taxon>Arthropoda</taxon>
        <taxon>Hexapoda</taxon>
        <taxon>Insecta</taxon>
        <taxon>Pterygota</taxon>
        <taxon>Neoptera</taxon>
        <taxon>Endopterygota</taxon>
        <taxon>Lepidoptera</taxon>
        <taxon>Glossata</taxon>
        <taxon>Ditrysia</taxon>
        <taxon>Papilionoidea</taxon>
        <taxon>Nymphalidae</taxon>
        <taxon>Nymphalinae</taxon>
        <taxon>Euphydryas</taxon>
    </lineage>
</organism>
<dbReference type="FunFam" id="1.10.510.10:FF:000251">
    <property type="entry name" value="eukaryotic translation initiation factor 2-alpha kinase 3"/>
    <property type="match status" value="1"/>
</dbReference>
<dbReference type="GO" id="GO:0006986">
    <property type="term" value="P:response to unfolded protein"/>
    <property type="evidence" value="ECO:0007669"/>
    <property type="project" value="UniProtKB-KW"/>
</dbReference>
<dbReference type="PROSITE" id="PS50011">
    <property type="entry name" value="PROTEIN_KINASE_DOM"/>
    <property type="match status" value="1"/>
</dbReference>
<comment type="caution">
    <text evidence="23">The sequence shown here is derived from an EMBL/GenBank/DDBJ whole genome shotgun (WGS) entry which is preliminary data.</text>
</comment>
<sequence length="980" mass="110319">MSDWYWRVIALKAAFVLTCFVSYIRADGNVKQLPFCNPHAAKDSTFNDLIIVSTLDGRLTAFSSENGVKAWALETQPLLSSNLHHVELTSGGKWVRLVPSLRGTLFSLSGDSIEPLPFDAEQLLSSSFKYSDDLVIAGARETLWVGLDAHTGTVVYECSSSGCNSEKQTAIAGRDIIVIRRHSNTVRALDPRSGTEKWNFSVAEHRLALSRRECVGAGSARRSLAVGVALPEGVVAVRAPGDLAPIWQHKLEAPVAGMWRLQDGSLENMDVLWEAAQALADVNTQTAPSLYLGVHNTQLYIQESALYAQKIETSVATKPVPWKLKQSPPLITDGSTDLSPPEDNTLAVITLQGNVGKTENHGFFLYPQETCDQSVQVNENSIEGPDIVLPNNSDDQPNHHHVHVHVYSLWFWWKEVLLIAISSALLMNLMIWPRFFGTKRPPTPLPVNQEYIVVERHYERPITNNNTEYSGRYENDFTPLQCLGKGGFGVVFEARNNIDHCSYAVKRITLPKRQSKRERVLREVRALAKLEHEHIVRYFNAWLEEPPPRWQEQRDAYWMRQLGGVSVAMSEDYTSPVPSSPSNKKSPSKGDSVMLNLHKSIDDCIDALDYEKNLSEPRRHRSLSCNDSFSIIFDEDASKDPHLTTVTQDPADVTHHSKYGSGSNQTLSKHGSRNNATSDVTPNTLSKHCSGDNDDSFIMFANTADLKNSTGLSEARNMSNKMLEKIKECDTFKDSQSYKKKKKGHTRHWSLDMCVRNADEDNVNGDSKMYLYIQMQLCRRDSLHDWLRNNRTWESRNREQVTTLFSQIVSAVEYVHLAGLIHRDLKPSNIFFAPCGKVKVGDFGLVTAMTENSQDGPEELDVNSRHTHRVGTHLYMSPEQLLGHPYSYKVDIYSLGLVLFELLHPFGTESERVACLMGVRNGHYPSNFQQKYPNEVEVLKLMLSKQPKERPTASGVRARAPLYQNTDQKWHFTLPTLVSC</sequence>
<dbReference type="Pfam" id="PF00069">
    <property type="entry name" value="Pkinase"/>
    <property type="match status" value="2"/>
</dbReference>
<keyword evidence="6" id="KW-0812">Transmembrane</keyword>
<feature type="region of interest" description="Disordered" evidence="21">
    <location>
        <begin position="641"/>
        <end position="686"/>
    </location>
</feature>
<comment type="similarity">
    <text evidence="18">Belongs to the protein kinase superfamily. Ser/Thr protein kinase family. GCN2 subfamily.</text>
</comment>
<proteinExistence type="inferred from homology"/>
<keyword evidence="7" id="KW-0732">Signal</keyword>
<dbReference type="Gene3D" id="1.10.510.10">
    <property type="entry name" value="Transferase(Phosphotransferase) domain 1"/>
    <property type="match status" value="1"/>
</dbReference>
<keyword evidence="3" id="KW-0723">Serine/threonine-protein kinase</keyword>
<dbReference type="FunFam" id="3.30.200.20:FF:000193">
    <property type="entry name" value="Eukaryotic translation initiation factor 2-alpha kinase 3"/>
    <property type="match status" value="1"/>
</dbReference>
<keyword evidence="17" id="KW-0834">Unfolded protein response</keyword>
<keyword evidence="15" id="KW-0472">Membrane</keyword>
<dbReference type="Proteomes" id="UP001153954">
    <property type="component" value="Unassembled WGS sequence"/>
</dbReference>
<evidence type="ECO:0000313" key="24">
    <source>
        <dbReference type="Proteomes" id="UP001153954"/>
    </source>
</evidence>
<dbReference type="SUPFAM" id="SSF50998">
    <property type="entry name" value="Quinoprotein alcohol dehydrogenase-like"/>
    <property type="match status" value="1"/>
</dbReference>
<keyword evidence="8 20" id="KW-0547">Nucleotide-binding</keyword>
<dbReference type="PROSITE" id="PS00107">
    <property type="entry name" value="PROTEIN_KINASE_ATP"/>
    <property type="match status" value="1"/>
</dbReference>
<evidence type="ECO:0000256" key="15">
    <source>
        <dbReference type="ARBA" id="ARBA00023136"/>
    </source>
</evidence>
<dbReference type="InterPro" id="IPR011047">
    <property type="entry name" value="Quinoprotein_ADH-like_sf"/>
</dbReference>